<sequence>MERTIKLRSPRRSHLVKLHNIVLDLDLSTEPVPASAAAGTVIVGDGDPITVIREIANDSHVIARIGSHLVLVDSQDLQPI</sequence>
<dbReference type="Proteomes" id="UP000534294">
    <property type="component" value="Unassembled WGS sequence"/>
</dbReference>
<accession>A0A7W7YJ48</accession>
<gene>
    <name evidence="1" type="ORF">HNQ64_001380</name>
</gene>
<organism evidence="1 2">
    <name type="scientific">Prosthecobacter dejongeii</name>
    <dbReference type="NCBI Taxonomy" id="48465"/>
    <lineage>
        <taxon>Bacteria</taxon>
        <taxon>Pseudomonadati</taxon>
        <taxon>Verrucomicrobiota</taxon>
        <taxon>Verrucomicrobiia</taxon>
        <taxon>Verrucomicrobiales</taxon>
        <taxon>Verrucomicrobiaceae</taxon>
        <taxon>Prosthecobacter</taxon>
    </lineage>
</organism>
<evidence type="ECO:0000313" key="2">
    <source>
        <dbReference type="Proteomes" id="UP000534294"/>
    </source>
</evidence>
<evidence type="ECO:0000313" key="1">
    <source>
        <dbReference type="EMBL" id="MBB5037138.1"/>
    </source>
</evidence>
<keyword evidence="2" id="KW-1185">Reference proteome</keyword>
<dbReference type="AlphaFoldDB" id="A0A7W7YJ48"/>
<dbReference type="RefSeq" id="WP_184206725.1">
    <property type="nucleotide sequence ID" value="NZ_JACHIF010000002.1"/>
</dbReference>
<comment type="caution">
    <text evidence="1">The sequence shown here is derived from an EMBL/GenBank/DDBJ whole genome shotgun (WGS) entry which is preliminary data.</text>
</comment>
<reference evidence="1 2" key="1">
    <citation type="submission" date="2020-08" db="EMBL/GenBank/DDBJ databases">
        <title>Genomic Encyclopedia of Type Strains, Phase IV (KMG-IV): sequencing the most valuable type-strain genomes for metagenomic binning, comparative biology and taxonomic classification.</title>
        <authorList>
            <person name="Goeker M."/>
        </authorList>
    </citation>
    <scope>NUCLEOTIDE SEQUENCE [LARGE SCALE GENOMIC DNA]</scope>
    <source>
        <strain evidence="1 2">DSM 12251</strain>
    </source>
</reference>
<dbReference type="EMBL" id="JACHIF010000002">
    <property type="protein sequence ID" value="MBB5037138.1"/>
    <property type="molecule type" value="Genomic_DNA"/>
</dbReference>
<proteinExistence type="predicted"/>
<protein>
    <submittedName>
        <fullName evidence="1">Uncharacterized protein</fullName>
    </submittedName>
</protein>
<name>A0A7W7YJ48_9BACT</name>